<dbReference type="GO" id="GO:0071897">
    <property type="term" value="P:DNA biosynthetic process"/>
    <property type="evidence" value="ECO:0007669"/>
    <property type="project" value="UniProtKB-ARBA"/>
</dbReference>
<feature type="domain" description="Reverse transcriptase" evidence="1">
    <location>
        <begin position="1"/>
        <end position="117"/>
    </location>
</feature>
<comment type="caution">
    <text evidence="2">The sequence shown here is derived from an EMBL/GenBank/DDBJ whole genome shotgun (WGS) entry which is preliminary data.</text>
</comment>
<dbReference type="EMBL" id="CAXKWB010032785">
    <property type="protein sequence ID" value="CAL4141887.1"/>
    <property type="molecule type" value="Genomic_DNA"/>
</dbReference>
<keyword evidence="3" id="KW-1185">Reference proteome</keyword>
<organism evidence="2 3">
    <name type="scientific">Meganyctiphanes norvegica</name>
    <name type="common">Northern krill</name>
    <name type="synonym">Thysanopoda norvegica</name>
    <dbReference type="NCBI Taxonomy" id="48144"/>
    <lineage>
        <taxon>Eukaryota</taxon>
        <taxon>Metazoa</taxon>
        <taxon>Ecdysozoa</taxon>
        <taxon>Arthropoda</taxon>
        <taxon>Crustacea</taxon>
        <taxon>Multicrustacea</taxon>
        <taxon>Malacostraca</taxon>
        <taxon>Eumalacostraca</taxon>
        <taxon>Eucarida</taxon>
        <taxon>Euphausiacea</taxon>
        <taxon>Euphausiidae</taxon>
        <taxon>Meganyctiphanes</taxon>
    </lineage>
</organism>
<reference evidence="2 3" key="1">
    <citation type="submission" date="2024-05" db="EMBL/GenBank/DDBJ databases">
        <authorList>
            <person name="Wallberg A."/>
        </authorList>
    </citation>
    <scope>NUCLEOTIDE SEQUENCE [LARGE SCALE GENOMIC DNA]</scope>
</reference>
<dbReference type="AlphaFoldDB" id="A0AAV2RSP9"/>
<dbReference type="InterPro" id="IPR043502">
    <property type="entry name" value="DNA/RNA_pol_sf"/>
</dbReference>
<dbReference type="PANTHER" id="PTHR47027">
    <property type="entry name" value="REVERSE TRANSCRIPTASE DOMAIN-CONTAINING PROTEIN"/>
    <property type="match status" value="1"/>
</dbReference>
<dbReference type="InterPro" id="IPR000477">
    <property type="entry name" value="RT_dom"/>
</dbReference>
<dbReference type="Pfam" id="PF00078">
    <property type="entry name" value="RVT_1"/>
    <property type="match status" value="1"/>
</dbReference>
<accession>A0AAV2RSP9</accession>
<sequence length="117" mass="13432">GSIWHDGLFHKLTGKTPDLHWIFLYKWYRSSKAQARWTGELSSQFNISKGMRQGSILSPRLFSVFINDLLLSLKSKDYGVRVHNFKLNLIAYADDINLFSTTTTGLQKLINTCESYA</sequence>
<evidence type="ECO:0000259" key="1">
    <source>
        <dbReference type="PROSITE" id="PS50878"/>
    </source>
</evidence>
<protein>
    <recommendedName>
        <fullName evidence="1">Reverse transcriptase domain-containing protein</fullName>
    </recommendedName>
</protein>
<name>A0AAV2RSP9_MEGNR</name>
<dbReference type="PANTHER" id="PTHR47027:SF20">
    <property type="entry name" value="REVERSE TRANSCRIPTASE-LIKE PROTEIN WITH RNA-DIRECTED DNA POLYMERASE DOMAIN"/>
    <property type="match status" value="1"/>
</dbReference>
<dbReference type="SUPFAM" id="SSF56672">
    <property type="entry name" value="DNA/RNA polymerases"/>
    <property type="match status" value="1"/>
</dbReference>
<dbReference type="PROSITE" id="PS50878">
    <property type="entry name" value="RT_POL"/>
    <property type="match status" value="1"/>
</dbReference>
<feature type="non-terminal residue" evidence="2">
    <location>
        <position position="117"/>
    </location>
</feature>
<dbReference type="Proteomes" id="UP001497623">
    <property type="component" value="Unassembled WGS sequence"/>
</dbReference>
<evidence type="ECO:0000313" key="2">
    <source>
        <dbReference type="EMBL" id="CAL4141887.1"/>
    </source>
</evidence>
<feature type="non-terminal residue" evidence="2">
    <location>
        <position position="1"/>
    </location>
</feature>
<proteinExistence type="predicted"/>
<gene>
    <name evidence="2" type="ORF">MNOR_LOCUS28941</name>
</gene>
<evidence type="ECO:0000313" key="3">
    <source>
        <dbReference type="Proteomes" id="UP001497623"/>
    </source>
</evidence>